<organism evidence="7 8">
    <name type="scientific">Globodera pallida</name>
    <name type="common">Potato cyst nematode worm</name>
    <name type="synonym">Heterodera pallida</name>
    <dbReference type="NCBI Taxonomy" id="36090"/>
    <lineage>
        <taxon>Eukaryota</taxon>
        <taxon>Metazoa</taxon>
        <taxon>Ecdysozoa</taxon>
        <taxon>Nematoda</taxon>
        <taxon>Chromadorea</taxon>
        <taxon>Rhabditida</taxon>
        <taxon>Tylenchina</taxon>
        <taxon>Tylenchomorpha</taxon>
        <taxon>Tylenchoidea</taxon>
        <taxon>Heteroderidae</taxon>
        <taxon>Heteroderinae</taxon>
        <taxon>Globodera</taxon>
    </lineage>
</organism>
<keyword evidence="6" id="KW-0732">Signal</keyword>
<dbReference type="Proteomes" id="UP000050741">
    <property type="component" value="Unassembled WGS sequence"/>
</dbReference>
<proteinExistence type="predicted"/>
<reference evidence="8" key="2">
    <citation type="submission" date="2016-06" db="UniProtKB">
        <authorList>
            <consortium name="WormBaseParasite"/>
        </authorList>
    </citation>
    <scope>IDENTIFICATION</scope>
</reference>
<sequence length="119" mass="13619">MRLLLFLVGLFVVGVYKLADYRNRQKAEESRKLMLLVERITDIIYDSGSSGVAEPHVRDMIMPPTKRSGADAKRWQEAALFINNEDSRIRTEIRLIDGTECNVWIWVGAGKQHWQGTGN</sequence>
<keyword evidence="7" id="KW-1185">Reference proteome</keyword>
<keyword evidence="5" id="KW-0539">Nucleus</keyword>
<evidence type="ECO:0000256" key="5">
    <source>
        <dbReference type="ARBA" id="ARBA00023242"/>
    </source>
</evidence>
<dbReference type="PANTHER" id="PTHR13428">
    <property type="entry name" value="INNER NUCLEAR MEMBRANE PROTEIN MAN1 LEM DOMAIN CONTAINING PROTEIN"/>
    <property type="match status" value="1"/>
</dbReference>
<evidence type="ECO:0000256" key="3">
    <source>
        <dbReference type="ARBA" id="ARBA00022989"/>
    </source>
</evidence>
<evidence type="ECO:0000313" key="8">
    <source>
        <dbReference type="WBParaSite" id="GPLIN_000742700"/>
    </source>
</evidence>
<keyword evidence="4" id="KW-0472">Membrane</keyword>
<dbReference type="InterPro" id="IPR041885">
    <property type="entry name" value="MAN1_winged_helix_dom"/>
</dbReference>
<feature type="chain" id="PRO_5008147019" evidence="6">
    <location>
        <begin position="20"/>
        <end position="119"/>
    </location>
</feature>
<evidence type="ECO:0000256" key="2">
    <source>
        <dbReference type="ARBA" id="ARBA00022692"/>
    </source>
</evidence>
<accession>A0A183C3I3</accession>
<dbReference type="GO" id="GO:0031490">
    <property type="term" value="F:chromatin DNA binding"/>
    <property type="evidence" value="ECO:0007669"/>
    <property type="project" value="TreeGrafter"/>
</dbReference>
<dbReference type="GO" id="GO:0030514">
    <property type="term" value="P:negative regulation of BMP signaling pathway"/>
    <property type="evidence" value="ECO:0007669"/>
    <property type="project" value="TreeGrafter"/>
</dbReference>
<comment type="subcellular location">
    <subcellularLocation>
        <location evidence="1">Nucleus inner membrane</location>
    </subcellularLocation>
</comment>
<keyword evidence="3" id="KW-1133">Transmembrane helix</keyword>
<dbReference type="InterPro" id="IPR052277">
    <property type="entry name" value="INM_ESCRT-Associated"/>
</dbReference>
<feature type="signal peptide" evidence="6">
    <location>
        <begin position="1"/>
        <end position="19"/>
    </location>
</feature>
<dbReference type="GO" id="GO:0005637">
    <property type="term" value="C:nuclear inner membrane"/>
    <property type="evidence" value="ECO:0007669"/>
    <property type="project" value="UniProtKB-SubCell"/>
</dbReference>
<reference evidence="7" key="1">
    <citation type="submission" date="2014-05" db="EMBL/GenBank/DDBJ databases">
        <title>The genome and life-stage specific transcriptomes of Globodera pallida elucidate key aspects of plant parasitism by a cyst nematode.</title>
        <authorList>
            <person name="Cotton J.A."/>
            <person name="Lilley C.J."/>
            <person name="Jones L.M."/>
            <person name="Kikuchi T."/>
            <person name="Reid A.J."/>
            <person name="Thorpe P."/>
            <person name="Tsai I.J."/>
            <person name="Beasley H."/>
            <person name="Blok V."/>
            <person name="Cock P.J.A."/>
            <person name="Van den Akker S.E."/>
            <person name="Holroyd N."/>
            <person name="Hunt M."/>
            <person name="Mantelin S."/>
            <person name="Naghra H."/>
            <person name="Pain A."/>
            <person name="Palomares-Rius J.E."/>
            <person name="Zarowiecki M."/>
            <person name="Berriman M."/>
            <person name="Jones J.T."/>
            <person name="Urwin P.E."/>
        </authorList>
    </citation>
    <scope>NUCLEOTIDE SEQUENCE [LARGE SCALE GENOMIC DNA]</scope>
    <source>
        <strain evidence="7">Lindley</strain>
    </source>
</reference>
<evidence type="ECO:0000313" key="7">
    <source>
        <dbReference type="Proteomes" id="UP000050741"/>
    </source>
</evidence>
<dbReference type="GO" id="GO:0006998">
    <property type="term" value="P:nuclear envelope organization"/>
    <property type="evidence" value="ECO:0007669"/>
    <property type="project" value="TreeGrafter"/>
</dbReference>
<dbReference type="Gene3D" id="1.10.10.1180">
    <property type="entry name" value="MAN1, winged-helix domain"/>
    <property type="match status" value="1"/>
</dbReference>
<name>A0A183C3I3_GLOPA</name>
<protein>
    <submittedName>
        <fullName evidence="8">Astacin domain-containing protein</fullName>
    </submittedName>
</protein>
<keyword evidence="2" id="KW-0812">Transmembrane</keyword>
<evidence type="ECO:0000256" key="4">
    <source>
        <dbReference type="ARBA" id="ARBA00023136"/>
    </source>
</evidence>
<dbReference type="AlphaFoldDB" id="A0A183C3I3"/>
<evidence type="ECO:0000256" key="6">
    <source>
        <dbReference type="SAM" id="SignalP"/>
    </source>
</evidence>
<dbReference type="WBParaSite" id="GPLIN_000742700">
    <property type="protein sequence ID" value="GPLIN_000742700"/>
    <property type="gene ID" value="GPLIN_000742700"/>
</dbReference>
<dbReference type="PANTHER" id="PTHR13428:SF12">
    <property type="entry name" value="INNER NUCLEAR MEMBRANE PROTEIN MAN1"/>
    <property type="match status" value="1"/>
</dbReference>
<evidence type="ECO:0000256" key="1">
    <source>
        <dbReference type="ARBA" id="ARBA00004540"/>
    </source>
</evidence>